<evidence type="ECO:0000256" key="2">
    <source>
        <dbReference type="SAM" id="SignalP"/>
    </source>
</evidence>
<dbReference type="Gene3D" id="1.10.4030.10">
    <property type="entry name" value="Porin chaperone SurA, peptide-binding domain"/>
    <property type="match status" value="1"/>
</dbReference>
<reference evidence="4 5" key="1">
    <citation type="journal article" date="2016" name="Genome Announc.">
        <title>Draft Genome Sequence of the Anaerobic Ammonium-Oxidizing Bacterium 'Candidatus Brocadia sp. 40'.</title>
        <authorList>
            <person name="Ali M."/>
            <person name="Haroon M.F."/>
            <person name="Narita Y."/>
            <person name="Zhang L."/>
            <person name="Rangel Shaw D."/>
            <person name="Okabe S."/>
            <person name="Saikaly P.E."/>
        </authorList>
    </citation>
    <scope>NUCLEOTIDE SEQUENCE [LARGE SCALE GENOMIC DNA]</scope>
    <source>
        <strain evidence="4 5">40</strain>
    </source>
</reference>
<dbReference type="RefSeq" id="WP_070067607.1">
    <property type="nucleotide sequence ID" value="NZ_MJUW02000101.1"/>
</dbReference>
<dbReference type="Proteomes" id="UP000242219">
    <property type="component" value="Unassembled WGS sequence"/>
</dbReference>
<evidence type="ECO:0000313" key="5">
    <source>
        <dbReference type="Proteomes" id="UP000242219"/>
    </source>
</evidence>
<gene>
    <name evidence="4" type="ORF">BIY37_09590</name>
</gene>
<accession>A0A1V6LYF5</accession>
<dbReference type="PROSITE" id="PS50198">
    <property type="entry name" value="PPIC_PPIASE_2"/>
    <property type="match status" value="1"/>
</dbReference>
<dbReference type="InterPro" id="IPR050245">
    <property type="entry name" value="PrsA_foldase"/>
</dbReference>
<keyword evidence="1" id="KW-0413">Isomerase</keyword>
<feature type="signal peptide" evidence="2">
    <location>
        <begin position="1"/>
        <end position="22"/>
    </location>
</feature>
<organism evidence="4 5">
    <name type="scientific">Candidatus Brocadia sapporoensis</name>
    <dbReference type="NCBI Taxonomy" id="392547"/>
    <lineage>
        <taxon>Bacteria</taxon>
        <taxon>Pseudomonadati</taxon>
        <taxon>Planctomycetota</taxon>
        <taxon>Candidatus Brocadiia</taxon>
        <taxon>Candidatus Brocadiales</taxon>
        <taxon>Candidatus Brocadiaceae</taxon>
        <taxon>Candidatus Brocadia</taxon>
    </lineage>
</organism>
<dbReference type="EMBL" id="MJUW02000101">
    <property type="protein sequence ID" value="OQD45161.1"/>
    <property type="molecule type" value="Genomic_DNA"/>
</dbReference>
<feature type="domain" description="PpiC" evidence="3">
    <location>
        <begin position="165"/>
        <end position="267"/>
    </location>
</feature>
<dbReference type="AlphaFoldDB" id="A0A1V6LYF5"/>
<dbReference type="InterPro" id="IPR046357">
    <property type="entry name" value="PPIase_dom_sf"/>
</dbReference>
<dbReference type="SUPFAM" id="SSF54534">
    <property type="entry name" value="FKBP-like"/>
    <property type="match status" value="1"/>
</dbReference>
<feature type="chain" id="PRO_5010725133" description="PpiC domain-containing protein" evidence="2">
    <location>
        <begin position="23"/>
        <end position="309"/>
    </location>
</feature>
<keyword evidence="2" id="KW-0732">Signal</keyword>
<dbReference type="PANTHER" id="PTHR47245:SF2">
    <property type="entry name" value="PEPTIDYL-PROLYL CIS-TRANS ISOMERASE HP_0175-RELATED"/>
    <property type="match status" value="1"/>
</dbReference>
<evidence type="ECO:0000259" key="3">
    <source>
        <dbReference type="PROSITE" id="PS50198"/>
    </source>
</evidence>
<dbReference type="InterPro" id="IPR027304">
    <property type="entry name" value="Trigger_fact/SurA_dom_sf"/>
</dbReference>
<name>A0A1V6LYF5_9BACT</name>
<comment type="caution">
    <text evidence="4">The sequence shown here is derived from an EMBL/GenBank/DDBJ whole genome shotgun (WGS) entry which is preliminary data.</text>
</comment>
<sequence length="309" mass="35304">MNKRTISLLCLLLIALQPCTFSAEKEQLKNIVATVNGKPITQEMLLKRLKNVANTDTETLKTMKQEIIDQMITDILLEEFIDKQGLIVTPEEIEKEIRQIKNTISGNENNDIQSLERVLTFIGSDIDEFKRNIKYSIALEKYFDKKLDDATLKKYFEENLCVFNGETVKVSHILIDTRNMKTEKAFAQALERMKDIKKEIEHGAAFEEIARKYSDCPSAQNGGDLGFIQKKGNFAKAFLDTAFSLKVGQLSGPVQTEYGYHLIKVTEKNEGAQIRFDDAKKKVRLEVLDAEILKLLEHLRREAKIALNQ</sequence>
<dbReference type="SUPFAM" id="SSF109998">
    <property type="entry name" value="Triger factor/SurA peptide-binding domain-like"/>
    <property type="match status" value="1"/>
</dbReference>
<dbReference type="InterPro" id="IPR000297">
    <property type="entry name" value="PPIase_PpiC"/>
</dbReference>
<dbReference type="Gene3D" id="3.10.50.40">
    <property type="match status" value="1"/>
</dbReference>
<dbReference type="GO" id="GO:0003755">
    <property type="term" value="F:peptidyl-prolyl cis-trans isomerase activity"/>
    <property type="evidence" value="ECO:0007669"/>
    <property type="project" value="UniProtKB-KW"/>
</dbReference>
<keyword evidence="1" id="KW-0697">Rotamase</keyword>
<evidence type="ECO:0000313" key="4">
    <source>
        <dbReference type="EMBL" id="OQD45161.1"/>
    </source>
</evidence>
<protein>
    <recommendedName>
        <fullName evidence="3">PpiC domain-containing protein</fullName>
    </recommendedName>
</protein>
<dbReference type="PANTHER" id="PTHR47245">
    <property type="entry name" value="PEPTIDYLPROLYL ISOMERASE"/>
    <property type="match status" value="1"/>
</dbReference>
<evidence type="ECO:0000256" key="1">
    <source>
        <dbReference type="PROSITE-ProRule" id="PRU00278"/>
    </source>
</evidence>
<keyword evidence="5" id="KW-1185">Reference proteome</keyword>
<dbReference type="Pfam" id="PF13616">
    <property type="entry name" value="Rotamase_3"/>
    <property type="match status" value="1"/>
</dbReference>
<proteinExistence type="predicted"/>
<dbReference type="Pfam" id="PF13624">
    <property type="entry name" value="SurA_N_3"/>
    <property type="match status" value="1"/>
</dbReference>